<dbReference type="AlphaFoldDB" id="A0A7G8BD52"/>
<dbReference type="PROSITE" id="PS50005">
    <property type="entry name" value="TPR"/>
    <property type="match status" value="3"/>
</dbReference>
<feature type="signal peptide" evidence="5">
    <location>
        <begin position="1"/>
        <end position="24"/>
    </location>
</feature>
<keyword evidence="7" id="KW-1185">Reference proteome</keyword>
<feature type="chain" id="PRO_5028950893" evidence="5">
    <location>
        <begin position="25"/>
        <end position="313"/>
    </location>
</feature>
<evidence type="ECO:0000313" key="6">
    <source>
        <dbReference type="EMBL" id="QNI30472.1"/>
    </source>
</evidence>
<feature type="repeat" description="TPR" evidence="3">
    <location>
        <begin position="228"/>
        <end position="261"/>
    </location>
</feature>
<feature type="region of interest" description="Disordered" evidence="4">
    <location>
        <begin position="293"/>
        <end position="313"/>
    </location>
</feature>
<proteinExistence type="predicted"/>
<dbReference type="InterPro" id="IPR019734">
    <property type="entry name" value="TPR_rpt"/>
</dbReference>
<evidence type="ECO:0000256" key="1">
    <source>
        <dbReference type="ARBA" id="ARBA00022737"/>
    </source>
</evidence>
<evidence type="ECO:0000313" key="7">
    <source>
        <dbReference type="Proteomes" id="UP000515312"/>
    </source>
</evidence>
<dbReference type="PANTHER" id="PTHR44858:SF1">
    <property type="entry name" value="UDP-N-ACETYLGLUCOSAMINE--PEPTIDE N-ACETYLGLUCOSAMINYLTRANSFERASE SPINDLY-RELATED"/>
    <property type="match status" value="1"/>
</dbReference>
<sequence length="313" mass="34794">MFPRKTICLGCALIALLGVCKSFAQSDNSASPQSAALDRYELVLKLNPHDDDARKGEVATAIEEAMEAKRVGKNEVALAFLLRANYWVPNDAELLTDTGIQEQAMNLISDADAALTKAQQLRPGNPKTLYAIARVKMDVNQTQASEQAWQAYLAQRPDDASAHFGYGLLLQMLQRGDDARAEFQKSIKLSPQQSESYYRLGEVARNNGQSEVAKRYYEQTIEHNSAHAGAWTGLGILAFSTKQYEDSERDLEKAVKLAPDFQPARYYHGLVLAKLGRKDDSEKELAVAVQLADAENARRTQSKRLSKEPYQPQ</sequence>
<feature type="repeat" description="TPR" evidence="3">
    <location>
        <begin position="160"/>
        <end position="193"/>
    </location>
</feature>
<dbReference type="KEGG" id="adin:H7849_15070"/>
<keyword evidence="1" id="KW-0677">Repeat</keyword>
<name>A0A7G8BD52_9BACT</name>
<evidence type="ECO:0000256" key="2">
    <source>
        <dbReference type="ARBA" id="ARBA00022803"/>
    </source>
</evidence>
<evidence type="ECO:0000256" key="5">
    <source>
        <dbReference type="SAM" id="SignalP"/>
    </source>
</evidence>
<organism evidence="6 7">
    <name type="scientific">Alloacidobacterium dinghuense</name>
    <dbReference type="NCBI Taxonomy" id="2763107"/>
    <lineage>
        <taxon>Bacteria</taxon>
        <taxon>Pseudomonadati</taxon>
        <taxon>Acidobacteriota</taxon>
        <taxon>Terriglobia</taxon>
        <taxon>Terriglobales</taxon>
        <taxon>Acidobacteriaceae</taxon>
        <taxon>Alloacidobacterium</taxon>
    </lineage>
</organism>
<gene>
    <name evidence="6" type="ORF">H7849_15070</name>
</gene>
<dbReference type="Gene3D" id="1.25.40.10">
    <property type="entry name" value="Tetratricopeptide repeat domain"/>
    <property type="match status" value="3"/>
</dbReference>
<dbReference type="InterPro" id="IPR011990">
    <property type="entry name" value="TPR-like_helical_dom_sf"/>
</dbReference>
<evidence type="ECO:0000256" key="3">
    <source>
        <dbReference type="PROSITE-ProRule" id="PRU00339"/>
    </source>
</evidence>
<dbReference type="Pfam" id="PF13432">
    <property type="entry name" value="TPR_16"/>
    <property type="match status" value="2"/>
</dbReference>
<dbReference type="EMBL" id="CP060394">
    <property type="protein sequence ID" value="QNI30472.1"/>
    <property type="molecule type" value="Genomic_DNA"/>
</dbReference>
<dbReference type="InterPro" id="IPR050498">
    <property type="entry name" value="Ycf3"/>
</dbReference>
<dbReference type="SUPFAM" id="SSF48452">
    <property type="entry name" value="TPR-like"/>
    <property type="match status" value="1"/>
</dbReference>
<dbReference type="PANTHER" id="PTHR44858">
    <property type="entry name" value="TETRATRICOPEPTIDE REPEAT PROTEIN 6"/>
    <property type="match status" value="1"/>
</dbReference>
<reference evidence="6 7" key="1">
    <citation type="submission" date="2020-08" db="EMBL/GenBank/DDBJ databases">
        <title>Edaphobacter telluris sp. nov. and Acidobacterium dinghuensis sp. nov., two acidobacteria isolated from forest soil.</title>
        <authorList>
            <person name="Fu J."/>
            <person name="Qiu L."/>
        </authorList>
    </citation>
    <scope>NUCLEOTIDE SEQUENCE [LARGE SCALE GENOMIC DNA]</scope>
    <source>
        <strain evidence="6">4Y35</strain>
    </source>
</reference>
<protein>
    <submittedName>
        <fullName evidence="6">Tetratricopeptide repeat protein</fullName>
    </submittedName>
</protein>
<dbReference type="Proteomes" id="UP000515312">
    <property type="component" value="Chromosome"/>
</dbReference>
<dbReference type="SMART" id="SM00028">
    <property type="entry name" value="TPR"/>
    <property type="match status" value="5"/>
</dbReference>
<feature type="repeat" description="TPR" evidence="3">
    <location>
        <begin position="194"/>
        <end position="227"/>
    </location>
</feature>
<dbReference type="RefSeq" id="WP_186740391.1">
    <property type="nucleotide sequence ID" value="NZ_CP060394.1"/>
</dbReference>
<keyword evidence="2 3" id="KW-0802">TPR repeat</keyword>
<evidence type="ECO:0000256" key="4">
    <source>
        <dbReference type="SAM" id="MobiDB-lite"/>
    </source>
</evidence>
<accession>A0A7G8BD52</accession>
<keyword evidence="5" id="KW-0732">Signal</keyword>